<dbReference type="SUPFAM" id="SSF117856">
    <property type="entry name" value="AF0104/ALDC/Ptd012-like"/>
    <property type="match status" value="1"/>
</dbReference>
<dbReference type="EMBL" id="JBHSDK010000028">
    <property type="protein sequence ID" value="MFC4337278.1"/>
    <property type="molecule type" value="Genomic_DNA"/>
</dbReference>
<gene>
    <name evidence="2" type="ORF">ACFPET_18930</name>
</gene>
<dbReference type="Gene3D" id="3.30.1330.80">
    <property type="entry name" value="Hypothetical protein, similar to alpha- acetolactate decarboxylase, domain 2"/>
    <property type="match status" value="1"/>
</dbReference>
<reference evidence="3" key="1">
    <citation type="journal article" date="2019" name="Int. J. Syst. Evol. Microbiol.">
        <title>The Global Catalogue of Microorganisms (GCM) 10K type strain sequencing project: providing services to taxonomists for standard genome sequencing and annotation.</title>
        <authorList>
            <consortium name="The Broad Institute Genomics Platform"/>
            <consortium name="The Broad Institute Genome Sequencing Center for Infectious Disease"/>
            <person name="Wu L."/>
            <person name="Ma J."/>
        </authorList>
    </citation>
    <scope>NUCLEOTIDE SEQUENCE [LARGE SCALE GENOMIC DNA]</scope>
    <source>
        <strain evidence="3">IBRC-M 10908</strain>
    </source>
</reference>
<comment type="caution">
    <text evidence="2">The sequence shown here is derived from an EMBL/GenBank/DDBJ whole genome shotgun (WGS) entry which is preliminary data.</text>
</comment>
<name>A0ABV8U3R3_9ACTN</name>
<evidence type="ECO:0000313" key="2">
    <source>
        <dbReference type="EMBL" id="MFC4337278.1"/>
    </source>
</evidence>
<dbReference type="InterPro" id="IPR005175">
    <property type="entry name" value="PPC_dom"/>
</dbReference>
<dbReference type="Proteomes" id="UP001595823">
    <property type="component" value="Unassembled WGS sequence"/>
</dbReference>
<evidence type="ECO:0000313" key="3">
    <source>
        <dbReference type="Proteomes" id="UP001595823"/>
    </source>
</evidence>
<accession>A0ABV8U3R3</accession>
<organism evidence="2 3">
    <name type="scientific">Salininema proteolyticum</name>
    <dbReference type="NCBI Taxonomy" id="1607685"/>
    <lineage>
        <taxon>Bacteria</taxon>
        <taxon>Bacillati</taxon>
        <taxon>Actinomycetota</taxon>
        <taxon>Actinomycetes</taxon>
        <taxon>Glycomycetales</taxon>
        <taxon>Glycomycetaceae</taxon>
        <taxon>Salininema</taxon>
    </lineage>
</organism>
<dbReference type="Pfam" id="PF03479">
    <property type="entry name" value="PCC"/>
    <property type="match status" value="1"/>
</dbReference>
<feature type="domain" description="PPC" evidence="1">
    <location>
        <begin position="18"/>
        <end position="113"/>
    </location>
</feature>
<sequence>MSLDRHRRNDMLALEIRDAELLTELAEQLKEKGIDRAALSVIGGVDSFTIITMSALSAEDRNEYAYDQPAELTGTGELVDGELHVHVSCGLEGGKARVGHLKEAHVRTWFAKVHVTPL</sequence>
<proteinExistence type="predicted"/>
<evidence type="ECO:0000259" key="1">
    <source>
        <dbReference type="Pfam" id="PF03479"/>
    </source>
</evidence>
<keyword evidence="3" id="KW-1185">Reference proteome</keyword>
<protein>
    <submittedName>
        <fullName evidence="2">PCC domain-containing protein</fullName>
    </submittedName>
</protein>
<dbReference type="RefSeq" id="WP_380624103.1">
    <property type="nucleotide sequence ID" value="NZ_JBHSDK010000028.1"/>
</dbReference>